<name>A3V4Z6_9RHOB</name>
<dbReference type="Proteomes" id="UP000004507">
    <property type="component" value="Unassembled WGS sequence"/>
</dbReference>
<gene>
    <name evidence="4" type="ORF">SKA53_14241</name>
</gene>
<dbReference type="InterPro" id="IPR029039">
    <property type="entry name" value="Flavoprotein-like_sf"/>
</dbReference>
<feature type="domain" description="Flavodoxin-like fold" evidence="3">
    <location>
        <begin position="4"/>
        <end position="197"/>
    </location>
</feature>
<dbReference type="Gene3D" id="3.40.50.360">
    <property type="match status" value="1"/>
</dbReference>
<evidence type="ECO:0000256" key="1">
    <source>
        <dbReference type="ARBA" id="ARBA00006252"/>
    </source>
</evidence>
<dbReference type="STRING" id="314232.SKA53_14241"/>
<evidence type="ECO:0000313" key="5">
    <source>
        <dbReference type="Proteomes" id="UP000004507"/>
    </source>
</evidence>
<evidence type="ECO:0000256" key="2">
    <source>
        <dbReference type="ARBA" id="ARBA00023002"/>
    </source>
</evidence>
<dbReference type="SUPFAM" id="SSF52218">
    <property type="entry name" value="Flavoproteins"/>
    <property type="match status" value="1"/>
</dbReference>
<keyword evidence="5" id="KW-1185">Reference proteome</keyword>
<dbReference type="PANTHER" id="PTHR10204">
    <property type="entry name" value="NAD P H OXIDOREDUCTASE-RELATED"/>
    <property type="match status" value="1"/>
</dbReference>
<dbReference type="InterPro" id="IPR003680">
    <property type="entry name" value="Flavodoxin_fold"/>
</dbReference>
<dbReference type="OrthoDB" id="9798454at2"/>
<dbReference type="Pfam" id="PF02525">
    <property type="entry name" value="Flavodoxin_2"/>
    <property type="match status" value="1"/>
</dbReference>
<dbReference type="InterPro" id="IPR051545">
    <property type="entry name" value="NAD(P)H_dehydrogenase_qn"/>
</dbReference>
<dbReference type="GO" id="GO:0005829">
    <property type="term" value="C:cytosol"/>
    <property type="evidence" value="ECO:0007669"/>
    <property type="project" value="TreeGrafter"/>
</dbReference>
<protein>
    <submittedName>
        <fullName evidence="4">Putative NAD(P)H quinone reductase</fullName>
    </submittedName>
</protein>
<accession>A3V4Z6</accession>
<reference evidence="4 5" key="1">
    <citation type="submission" date="2006-01" db="EMBL/GenBank/DDBJ databases">
        <authorList>
            <person name="Hagstrom A."/>
            <person name="Ferriera S."/>
            <person name="Johnson J."/>
            <person name="Kravitz S."/>
            <person name="Halpern A."/>
            <person name="Remington K."/>
            <person name="Beeson K."/>
            <person name="Tran B."/>
            <person name="Rogers Y.-H."/>
            <person name="Friedman R."/>
            <person name="Venter J.C."/>
        </authorList>
    </citation>
    <scope>NUCLEOTIDE SEQUENCE [LARGE SCALE GENOMIC DNA]</scope>
    <source>
        <strain evidence="4 5">SKA53</strain>
    </source>
</reference>
<dbReference type="eggNOG" id="COG2249">
    <property type="taxonomic scope" value="Bacteria"/>
</dbReference>
<dbReference type="PANTHER" id="PTHR10204:SF34">
    <property type="entry name" value="NAD(P)H DEHYDROGENASE [QUINONE] 1 ISOFORM 1"/>
    <property type="match status" value="1"/>
</dbReference>
<dbReference type="EMBL" id="AAMS01000004">
    <property type="protein sequence ID" value="EAQ06714.1"/>
    <property type="molecule type" value="Genomic_DNA"/>
</dbReference>
<proteinExistence type="inferred from homology"/>
<evidence type="ECO:0000313" key="4">
    <source>
        <dbReference type="EMBL" id="EAQ06714.1"/>
    </source>
</evidence>
<dbReference type="GO" id="GO:0003955">
    <property type="term" value="F:NAD(P)H dehydrogenase (quinone) activity"/>
    <property type="evidence" value="ECO:0007669"/>
    <property type="project" value="TreeGrafter"/>
</dbReference>
<sequence length="252" mass="27383">MAATLVVLAHPEQRSFNAQWAQASATASADLGHEVIWSDLYALGFDPAERAAHYDHPAGIPFDPLKAQAHATATALPADVAAEVAKLHRADRIVFHFPLWWFSPPAMLKGWCDRALAHGALHTTDQRFDTGILKGKKALFCVTTGSSTDESAYNGKEGDVNLLLWPLAYTLRYVGMTVLQPVCVHGVHGYHRGEPAMALTDKLGQVLERQAALIAGFDALPEIAFNADADFDAKGRLRAGRPSVTPFIRHDP</sequence>
<comment type="caution">
    <text evidence="4">The sequence shown here is derived from an EMBL/GenBank/DDBJ whole genome shotgun (WGS) entry which is preliminary data.</text>
</comment>
<evidence type="ECO:0000259" key="3">
    <source>
        <dbReference type="Pfam" id="PF02525"/>
    </source>
</evidence>
<organism evidence="4 5">
    <name type="scientific">Yoonia vestfoldensis SKA53</name>
    <dbReference type="NCBI Taxonomy" id="314232"/>
    <lineage>
        <taxon>Bacteria</taxon>
        <taxon>Pseudomonadati</taxon>
        <taxon>Pseudomonadota</taxon>
        <taxon>Alphaproteobacteria</taxon>
        <taxon>Rhodobacterales</taxon>
        <taxon>Paracoccaceae</taxon>
        <taxon>Yoonia</taxon>
    </lineage>
</organism>
<comment type="similarity">
    <text evidence="1">Belongs to the NAD(P)H dehydrogenase (quinone) family.</text>
</comment>
<dbReference type="RefSeq" id="WP_007206787.1">
    <property type="nucleotide sequence ID" value="NZ_CH672414.1"/>
</dbReference>
<dbReference type="HOGENOM" id="CLU_058643_2_1_5"/>
<keyword evidence="2" id="KW-0560">Oxidoreductase</keyword>
<dbReference type="AlphaFoldDB" id="A3V4Z6"/>